<reference evidence="1 2" key="1">
    <citation type="submission" date="2017-02" db="EMBL/GenBank/DDBJ databases">
        <title>Pseudoalteromonas ulvae TC14 Genome.</title>
        <authorList>
            <person name="Molmeret M."/>
        </authorList>
    </citation>
    <scope>NUCLEOTIDE SEQUENCE [LARGE SCALE GENOMIC DNA]</scope>
    <source>
        <strain evidence="1">TC14</strain>
    </source>
</reference>
<dbReference type="InterPro" id="IPR021879">
    <property type="entry name" value="VC2046_fam"/>
</dbReference>
<comment type="caution">
    <text evidence="1">The sequence shown here is derived from an EMBL/GenBank/DDBJ whole genome shotgun (WGS) entry which is preliminary data.</text>
</comment>
<name>A0A244CTF3_PSEDV</name>
<dbReference type="Proteomes" id="UP000194841">
    <property type="component" value="Unassembled WGS sequence"/>
</dbReference>
<sequence length="174" mass="19415">MQIDGILTNEAQLGNQLAISVDENRRSDFSLLLAMLSHDAVDFAQFHLPHEEQPNPYAEISDSTDLRIKLGAGPAQPLAIKPIDFLIGQENAALLQSDGMKQIKLKQYLKPEPLALRDDNLHISSEIINNCELNVKKRYLKQDTQMGEMQINAAAFYDNLQNPALHKPLSVITA</sequence>
<dbReference type="RefSeq" id="WP_086742260.1">
    <property type="nucleotide sequence ID" value="NZ_MWPV01000001.1"/>
</dbReference>
<evidence type="ECO:0000313" key="1">
    <source>
        <dbReference type="EMBL" id="OUL58883.1"/>
    </source>
</evidence>
<dbReference type="OrthoDB" id="7061360at2"/>
<organism evidence="1 2">
    <name type="scientific">Pseudoalteromonas ulvae</name>
    <dbReference type="NCBI Taxonomy" id="107327"/>
    <lineage>
        <taxon>Bacteria</taxon>
        <taxon>Pseudomonadati</taxon>
        <taxon>Pseudomonadota</taxon>
        <taxon>Gammaproteobacteria</taxon>
        <taxon>Alteromonadales</taxon>
        <taxon>Pseudoalteromonadaceae</taxon>
        <taxon>Pseudoalteromonas</taxon>
    </lineage>
</organism>
<protein>
    <recommendedName>
        <fullName evidence="3">QueD like 2</fullName>
    </recommendedName>
</protein>
<evidence type="ECO:0000313" key="2">
    <source>
        <dbReference type="Proteomes" id="UP000194841"/>
    </source>
</evidence>
<dbReference type="EMBL" id="MWPV01000001">
    <property type="protein sequence ID" value="OUL58883.1"/>
    <property type="molecule type" value="Genomic_DNA"/>
</dbReference>
<proteinExistence type="predicted"/>
<gene>
    <name evidence="1" type="ORF">B1199_00940</name>
</gene>
<accession>A0A244CTF3</accession>
<dbReference type="AlphaFoldDB" id="A0A244CTF3"/>
<keyword evidence="2" id="KW-1185">Reference proteome</keyword>
<dbReference type="Pfam" id="PF11993">
    <property type="entry name" value="VC2046"/>
    <property type="match status" value="1"/>
</dbReference>
<evidence type="ECO:0008006" key="3">
    <source>
        <dbReference type="Google" id="ProtNLM"/>
    </source>
</evidence>